<feature type="region of interest" description="Disordered" evidence="1">
    <location>
        <begin position="301"/>
        <end position="351"/>
    </location>
</feature>
<accession>A0A444S292</accession>
<evidence type="ECO:0000256" key="1">
    <source>
        <dbReference type="SAM" id="MobiDB-lite"/>
    </source>
</evidence>
<gene>
    <name evidence="3" type="ORF">VDGE_06481</name>
</gene>
<evidence type="ECO:0000313" key="4">
    <source>
        <dbReference type="Proteomes" id="UP000288725"/>
    </source>
</evidence>
<protein>
    <recommendedName>
        <fullName evidence="2">DUF7582 domain-containing protein</fullName>
    </recommendedName>
</protein>
<sequence>MAIKSRISSPLEAGPSILDVQHLPPNLTEALEYASHRLTRKGIHTTLIVLRRDYQLPLASADGPSPWSPTHARTASAPLRMPSFATSPMVASFKKLVRTGSATAASRADTPRLRWPLTPATPATPLTASSAGTDAGHGPMAANAFGLRLVLAHVLTDREERVLRQTIERAENKFRIGTEWLSPATDAASSGLAAPLIRRSLAQNEVLFASDGLTLVSLDRLYTFKAALASFARTGSPLRLEDAVDELRRLVLARRRRVTRGELVGTYRWLGLGEGALGEVDRMYRRAYGGVGRRGGVAGLRVDGDESDAETIMEDETDEVEEEERSEVVLVTKDEHAGHDKPDEPDEPDEPEVQICVALAPLKIGKPPSPKAAPVLKLQTQFDAKVFRPVARGIAPQPQPQPEDEEQLTARPGRDSRQNQIWSPVSIAEVLGDEGRTAQRLGPMTPNGYEDISPITRGEWGFLMGPGGAQSGRTAAVVTC</sequence>
<feature type="region of interest" description="Disordered" evidence="1">
    <location>
        <begin position="393"/>
        <end position="423"/>
    </location>
</feature>
<dbReference type="AlphaFoldDB" id="A0A444S292"/>
<feature type="domain" description="DUF7582" evidence="2">
    <location>
        <begin position="145"/>
        <end position="289"/>
    </location>
</feature>
<proteinExistence type="predicted"/>
<feature type="compositionally biased region" description="Acidic residues" evidence="1">
    <location>
        <begin position="305"/>
        <end position="325"/>
    </location>
</feature>
<dbReference type="EMBL" id="RSDZ01000034">
    <property type="protein sequence ID" value="RXG47541.1"/>
    <property type="molecule type" value="Genomic_DNA"/>
</dbReference>
<dbReference type="Proteomes" id="UP000288725">
    <property type="component" value="Chromosome 8"/>
</dbReference>
<feature type="region of interest" description="Disordered" evidence="1">
    <location>
        <begin position="103"/>
        <end position="125"/>
    </location>
</feature>
<dbReference type="InterPro" id="IPR056004">
    <property type="entry name" value="DUF7582"/>
</dbReference>
<feature type="compositionally biased region" description="Basic and acidic residues" evidence="1">
    <location>
        <begin position="332"/>
        <end position="342"/>
    </location>
</feature>
<comment type="caution">
    <text evidence="3">The sequence shown here is derived from an EMBL/GenBank/DDBJ whole genome shotgun (WGS) entry which is preliminary data.</text>
</comment>
<organism evidence="3 4">
    <name type="scientific">Verticillium dahliae</name>
    <name type="common">Verticillium wilt</name>
    <dbReference type="NCBI Taxonomy" id="27337"/>
    <lineage>
        <taxon>Eukaryota</taxon>
        <taxon>Fungi</taxon>
        <taxon>Dikarya</taxon>
        <taxon>Ascomycota</taxon>
        <taxon>Pezizomycotina</taxon>
        <taxon>Sordariomycetes</taxon>
        <taxon>Hypocreomycetidae</taxon>
        <taxon>Glomerellales</taxon>
        <taxon>Plectosphaerellaceae</taxon>
        <taxon>Verticillium</taxon>
    </lineage>
</organism>
<feature type="compositionally biased region" description="Low complexity" evidence="1">
    <location>
        <begin position="116"/>
        <end position="125"/>
    </location>
</feature>
<evidence type="ECO:0000313" key="3">
    <source>
        <dbReference type="EMBL" id="RXG47541.1"/>
    </source>
</evidence>
<dbReference type="Pfam" id="PF24483">
    <property type="entry name" value="DUF7582"/>
    <property type="match status" value="1"/>
</dbReference>
<reference evidence="3 4" key="1">
    <citation type="submission" date="2018-12" db="EMBL/GenBank/DDBJ databases">
        <title>Genome of Verticillium dahliae isolate Getta Getta.</title>
        <authorList>
            <person name="Gardiner D.M."/>
        </authorList>
    </citation>
    <scope>NUCLEOTIDE SEQUENCE [LARGE SCALE GENOMIC DNA]</scope>
    <source>
        <strain evidence="3 4">Getta Getta</strain>
    </source>
</reference>
<evidence type="ECO:0000259" key="2">
    <source>
        <dbReference type="Pfam" id="PF24483"/>
    </source>
</evidence>
<name>A0A444S292_VERDA</name>